<name>A0A645FW94_9ZZZZ</name>
<evidence type="ECO:0000313" key="1">
    <source>
        <dbReference type="EMBL" id="MPN18715.1"/>
    </source>
</evidence>
<gene>
    <name evidence="1" type="ORF">SDC9_166078</name>
</gene>
<dbReference type="AlphaFoldDB" id="A0A645FW94"/>
<accession>A0A645FW94</accession>
<sequence length="84" mass="9620">MDTLPRIEGANAFWTVELMRGQRQHVDVLRLYVDMQMPCGLYRVSMKEHAFFTADRADPGNRLYGANFVVCVHHRHKAGVPAYG</sequence>
<dbReference type="EMBL" id="VSSQ01066113">
    <property type="protein sequence ID" value="MPN18715.1"/>
    <property type="molecule type" value="Genomic_DNA"/>
</dbReference>
<organism evidence="1">
    <name type="scientific">bioreactor metagenome</name>
    <dbReference type="NCBI Taxonomy" id="1076179"/>
    <lineage>
        <taxon>unclassified sequences</taxon>
        <taxon>metagenomes</taxon>
        <taxon>ecological metagenomes</taxon>
    </lineage>
</organism>
<protein>
    <submittedName>
        <fullName evidence="1">Uncharacterized protein</fullName>
    </submittedName>
</protein>
<proteinExistence type="predicted"/>
<comment type="caution">
    <text evidence="1">The sequence shown here is derived from an EMBL/GenBank/DDBJ whole genome shotgun (WGS) entry which is preliminary data.</text>
</comment>
<reference evidence="1" key="1">
    <citation type="submission" date="2019-08" db="EMBL/GenBank/DDBJ databases">
        <authorList>
            <person name="Kucharzyk K."/>
            <person name="Murdoch R.W."/>
            <person name="Higgins S."/>
            <person name="Loffler F."/>
        </authorList>
    </citation>
    <scope>NUCLEOTIDE SEQUENCE</scope>
</reference>